<dbReference type="Pfam" id="PF13912">
    <property type="entry name" value="zf-C2H2_6"/>
    <property type="match status" value="3"/>
</dbReference>
<feature type="domain" description="C2H2-type" evidence="13">
    <location>
        <begin position="131"/>
        <end position="158"/>
    </location>
</feature>
<evidence type="ECO:0000256" key="6">
    <source>
        <dbReference type="ARBA" id="ARBA00022771"/>
    </source>
</evidence>
<evidence type="ECO:0000313" key="15">
    <source>
        <dbReference type="Proteomes" id="UP000271974"/>
    </source>
</evidence>
<evidence type="ECO:0000256" key="12">
    <source>
        <dbReference type="PROSITE-ProRule" id="PRU00042"/>
    </source>
</evidence>
<feature type="domain" description="C2H2-type" evidence="13">
    <location>
        <begin position="366"/>
        <end position="393"/>
    </location>
</feature>
<dbReference type="SUPFAM" id="SSF57667">
    <property type="entry name" value="beta-beta-alpha zinc fingers"/>
    <property type="match status" value="9"/>
</dbReference>
<comment type="subcellular location">
    <subcellularLocation>
        <location evidence="2">Nucleus</location>
    </subcellularLocation>
</comment>
<feature type="domain" description="C2H2-type" evidence="13">
    <location>
        <begin position="483"/>
        <end position="510"/>
    </location>
</feature>
<feature type="domain" description="C2H2-type" evidence="13">
    <location>
        <begin position="397"/>
        <end position="424"/>
    </location>
</feature>
<evidence type="ECO:0000256" key="8">
    <source>
        <dbReference type="ARBA" id="ARBA00023015"/>
    </source>
</evidence>
<evidence type="ECO:0000313" key="14">
    <source>
        <dbReference type="EMBL" id="RUS85453.1"/>
    </source>
</evidence>
<feature type="domain" description="C2H2-type" evidence="13">
    <location>
        <begin position="453"/>
        <end position="475"/>
    </location>
</feature>
<feature type="domain" description="C2H2-type" evidence="13">
    <location>
        <begin position="512"/>
        <end position="532"/>
    </location>
</feature>
<feature type="non-terminal residue" evidence="14">
    <location>
        <position position="532"/>
    </location>
</feature>
<gene>
    <name evidence="14" type="ORF">EGW08_006786</name>
</gene>
<keyword evidence="4" id="KW-0479">Metal-binding</keyword>
<protein>
    <recommendedName>
        <fullName evidence="13">C2H2-type domain-containing protein</fullName>
    </recommendedName>
</protein>
<feature type="non-terminal residue" evidence="14">
    <location>
        <position position="1"/>
    </location>
</feature>
<evidence type="ECO:0000256" key="3">
    <source>
        <dbReference type="ARBA" id="ARBA00006991"/>
    </source>
</evidence>
<dbReference type="Proteomes" id="UP000271974">
    <property type="component" value="Unassembled WGS sequence"/>
</dbReference>
<keyword evidence="11" id="KW-0539">Nucleus</keyword>
<evidence type="ECO:0000256" key="10">
    <source>
        <dbReference type="ARBA" id="ARBA00023163"/>
    </source>
</evidence>
<dbReference type="InterPro" id="IPR013087">
    <property type="entry name" value="Znf_C2H2_type"/>
</dbReference>
<feature type="domain" description="C2H2-type" evidence="13">
    <location>
        <begin position="29"/>
        <end position="56"/>
    </location>
</feature>
<comment type="caution">
    <text evidence="14">The sequence shown here is derived from an EMBL/GenBank/DDBJ whole genome shotgun (WGS) entry which is preliminary data.</text>
</comment>
<dbReference type="Pfam" id="PF00096">
    <property type="entry name" value="zf-C2H2"/>
    <property type="match status" value="6"/>
</dbReference>
<keyword evidence="8" id="KW-0805">Transcription regulation</keyword>
<keyword evidence="6 12" id="KW-0863">Zinc-finger</keyword>
<evidence type="ECO:0000256" key="11">
    <source>
        <dbReference type="ARBA" id="ARBA00023242"/>
    </source>
</evidence>
<proteinExistence type="inferred from homology"/>
<feature type="domain" description="C2H2-type" evidence="13">
    <location>
        <begin position="86"/>
        <end position="108"/>
    </location>
</feature>
<dbReference type="AlphaFoldDB" id="A0A3S1HSV8"/>
<feature type="domain" description="C2H2-type" evidence="13">
    <location>
        <begin position="159"/>
        <end position="187"/>
    </location>
</feature>
<evidence type="ECO:0000256" key="9">
    <source>
        <dbReference type="ARBA" id="ARBA00023125"/>
    </source>
</evidence>
<organism evidence="14 15">
    <name type="scientific">Elysia chlorotica</name>
    <name type="common">Eastern emerald elysia</name>
    <name type="synonym">Sea slug</name>
    <dbReference type="NCBI Taxonomy" id="188477"/>
    <lineage>
        <taxon>Eukaryota</taxon>
        <taxon>Metazoa</taxon>
        <taxon>Spiralia</taxon>
        <taxon>Lophotrochozoa</taxon>
        <taxon>Mollusca</taxon>
        <taxon>Gastropoda</taxon>
        <taxon>Heterobranchia</taxon>
        <taxon>Euthyneura</taxon>
        <taxon>Panpulmonata</taxon>
        <taxon>Sacoglossa</taxon>
        <taxon>Placobranchoidea</taxon>
        <taxon>Plakobranchidae</taxon>
        <taxon>Elysia</taxon>
    </lineage>
</organism>
<dbReference type="FunFam" id="3.30.160.60:FF:000646">
    <property type="entry name" value="Myeloid zinc finger 1"/>
    <property type="match status" value="1"/>
</dbReference>
<keyword evidence="5" id="KW-0677">Repeat</keyword>
<dbReference type="PROSITE" id="PS00028">
    <property type="entry name" value="ZINC_FINGER_C2H2_1"/>
    <property type="match status" value="12"/>
</dbReference>
<name>A0A3S1HSV8_ELYCH</name>
<feature type="domain" description="C2H2-type" evidence="13">
    <location>
        <begin position="310"/>
        <end position="337"/>
    </location>
</feature>
<comment type="similarity">
    <text evidence="3">Belongs to the krueppel C2H2-type zinc-finger protein family.</text>
</comment>
<dbReference type="InterPro" id="IPR036236">
    <property type="entry name" value="Znf_C2H2_sf"/>
</dbReference>
<dbReference type="FunFam" id="3.30.160.60:FF:000100">
    <property type="entry name" value="Zinc finger 45-like"/>
    <property type="match status" value="2"/>
</dbReference>
<keyword evidence="15" id="KW-1185">Reference proteome</keyword>
<feature type="domain" description="C2H2-type" evidence="13">
    <location>
        <begin position="338"/>
        <end position="365"/>
    </location>
</feature>
<keyword evidence="7" id="KW-0862">Zinc</keyword>
<dbReference type="FunFam" id="3.30.160.60:FF:002110">
    <property type="entry name" value="Zinc finger protein 1053"/>
    <property type="match status" value="1"/>
</dbReference>
<dbReference type="PROSITE" id="PS50157">
    <property type="entry name" value="ZINC_FINGER_C2H2_2"/>
    <property type="match status" value="15"/>
</dbReference>
<dbReference type="PANTHER" id="PTHR24379:SF116">
    <property type="entry name" value="ZINC FINGER PROTEIN 11"/>
    <property type="match status" value="1"/>
</dbReference>
<dbReference type="SMART" id="SM00355">
    <property type="entry name" value="ZnF_C2H2"/>
    <property type="match status" value="18"/>
</dbReference>
<evidence type="ECO:0000256" key="2">
    <source>
        <dbReference type="ARBA" id="ARBA00004123"/>
    </source>
</evidence>
<dbReference type="EMBL" id="RQTK01000169">
    <property type="protein sequence ID" value="RUS85453.1"/>
    <property type="molecule type" value="Genomic_DNA"/>
</dbReference>
<dbReference type="GO" id="GO:0008270">
    <property type="term" value="F:zinc ion binding"/>
    <property type="evidence" value="ECO:0007669"/>
    <property type="project" value="UniProtKB-KW"/>
</dbReference>
<evidence type="ECO:0000256" key="4">
    <source>
        <dbReference type="ARBA" id="ARBA00022723"/>
    </source>
</evidence>
<dbReference type="Gene3D" id="3.30.160.60">
    <property type="entry name" value="Classic Zinc Finger"/>
    <property type="match status" value="14"/>
</dbReference>
<dbReference type="GO" id="GO:0003677">
    <property type="term" value="F:DNA binding"/>
    <property type="evidence" value="ECO:0007669"/>
    <property type="project" value="UniProtKB-KW"/>
</dbReference>
<dbReference type="FunFam" id="3.30.160.60:FF:000446">
    <property type="entry name" value="Zinc finger protein"/>
    <property type="match status" value="1"/>
</dbReference>
<sequence length="532" mass="60742">HKCMPCGKYFTSLSRLKAHNVVHTGEKPYKCKFCGKVFSFLSCKKRHEKIHMQKKISHSCVVCLQTFKSTWALQNHMTVHLRLKPTRCDFCDKIFAHVADLIEHKLQHCELGSAQGIEKDSKSLEERAKPFSCEECGCQFPAKSHLVAHMVVHTKEQPFSCHVCSRKFSFASCLRRHLIRRSRGYNPSGSKHFRCDVCGKQFLSALYLSNHSALHTGDMPVICECCGASFTHFNALQKHQTQTSCGASGGQFTCKFCDEKFESLRELRIHNSTKLGARFTCNKCSVKFSSCYRVQRHQALCQLGKAVIPNICEVCGKHFSNASNLKEHMITHTGEKPFACGQCGRRFGHMAALRRHLSVHGGDLPFKCKVCDKGFTIASALKKHEDSHLDLKSRQVFKCEECGKGFVTRQRLKRHSYLHKEEKPLKCEFCGKVFVRKRSLQQHVLTHGETKAFKCHVCSKEYAYESSLWSHLKSHDEGGKERHTCFVCHKSYIDKSYLKKHMLTHTSGTMPYICNLCSKGFLLPAGLKRHRR</sequence>
<feature type="domain" description="C2H2-type" evidence="13">
    <location>
        <begin position="58"/>
        <end position="85"/>
    </location>
</feature>
<keyword evidence="9" id="KW-0238">DNA-binding</keyword>
<dbReference type="OrthoDB" id="9439254at2759"/>
<feature type="domain" description="C2H2-type" evidence="13">
    <location>
        <begin position="425"/>
        <end position="452"/>
    </location>
</feature>
<reference evidence="14 15" key="1">
    <citation type="submission" date="2019-01" db="EMBL/GenBank/DDBJ databases">
        <title>A draft genome assembly of the solar-powered sea slug Elysia chlorotica.</title>
        <authorList>
            <person name="Cai H."/>
            <person name="Li Q."/>
            <person name="Fang X."/>
            <person name="Li J."/>
            <person name="Curtis N.E."/>
            <person name="Altenburger A."/>
            <person name="Shibata T."/>
            <person name="Feng M."/>
            <person name="Maeda T."/>
            <person name="Schwartz J.A."/>
            <person name="Shigenobu S."/>
            <person name="Lundholm N."/>
            <person name="Nishiyama T."/>
            <person name="Yang H."/>
            <person name="Hasebe M."/>
            <person name="Li S."/>
            <person name="Pierce S.K."/>
            <person name="Wang J."/>
        </authorList>
    </citation>
    <scope>NUCLEOTIDE SEQUENCE [LARGE SCALE GENOMIC DNA]</scope>
    <source>
        <strain evidence="14">EC2010</strain>
        <tissue evidence="14">Whole organism of an adult</tissue>
    </source>
</reference>
<dbReference type="STRING" id="188477.A0A3S1HSV8"/>
<comment type="function">
    <text evidence="1">May be involved in transcriptional regulation.</text>
</comment>
<evidence type="ECO:0000256" key="7">
    <source>
        <dbReference type="ARBA" id="ARBA00022833"/>
    </source>
</evidence>
<dbReference type="Pfam" id="PF13894">
    <property type="entry name" value="zf-C2H2_4"/>
    <property type="match status" value="1"/>
</dbReference>
<feature type="domain" description="C2H2-type" evidence="13">
    <location>
        <begin position="1"/>
        <end position="28"/>
    </location>
</feature>
<dbReference type="GO" id="GO:0005634">
    <property type="term" value="C:nucleus"/>
    <property type="evidence" value="ECO:0007669"/>
    <property type="project" value="UniProtKB-SubCell"/>
</dbReference>
<dbReference type="PANTHER" id="PTHR24379">
    <property type="entry name" value="KRAB AND ZINC FINGER DOMAIN-CONTAINING"/>
    <property type="match status" value="1"/>
</dbReference>
<evidence type="ECO:0000259" key="13">
    <source>
        <dbReference type="PROSITE" id="PS50157"/>
    </source>
</evidence>
<keyword evidence="10" id="KW-0804">Transcription</keyword>
<dbReference type="FunFam" id="3.30.160.60:FF:000065">
    <property type="entry name" value="B-cell CLL/lymphoma 6, member B"/>
    <property type="match status" value="1"/>
</dbReference>
<accession>A0A3S1HSV8</accession>
<evidence type="ECO:0000256" key="5">
    <source>
        <dbReference type="ARBA" id="ARBA00022737"/>
    </source>
</evidence>
<evidence type="ECO:0000256" key="1">
    <source>
        <dbReference type="ARBA" id="ARBA00003767"/>
    </source>
</evidence>
<feature type="domain" description="C2H2-type" evidence="13">
    <location>
        <begin position="193"/>
        <end position="220"/>
    </location>
</feature>